<keyword evidence="1" id="KW-0732">Signal</keyword>
<name>A0A2Z3H6M7_9BACT</name>
<proteinExistence type="predicted"/>
<protein>
    <recommendedName>
        <fullName evidence="4">Nuclear transport factor 2 family protein</fullName>
    </recommendedName>
</protein>
<evidence type="ECO:0008006" key="4">
    <source>
        <dbReference type="Google" id="ProtNLM"/>
    </source>
</evidence>
<evidence type="ECO:0000256" key="1">
    <source>
        <dbReference type="SAM" id="SignalP"/>
    </source>
</evidence>
<gene>
    <name evidence="2" type="ORF">C1280_34815</name>
</gene>
<keyword evidence="3" id="KW-1185">Reference proteome</keyword>
<dbReference type="Proteomes" id="UP000245802">
    <property type="component" value="Chromosome"/>
</dbReference>
<dbReference type="RefSeq" id="WP_010041531.1">
    <property type="nucleotide sequence ID" value="NZ_CP025958.1"/>
</dbReference>
<reference evidence="2 3" key="1">
    <citation type="submission" date="2018-01" db="EMBL/GenBank/DDBJ databases">
        <title>G. obscuriglobus.</title>
        <authorList>
            <person name="Franke J."/>
            <person name="Blomberg W."/>
            <person name="Selmecki A."/>
        </authorList>
    </citation>
    <scope>NUCLEOTIDE SEQUENCE [LARGE SCALE GENOMIC DNA]</scope>
    <source>
        <strain evidence="2 3">DSM 5831</strain>
    </source>
</reference>
<dbReference type="KEGG" id="gog:C1280_34815"/>
<dbReference type="AlphaFoldDB" id="A0A2Z3H6M7"/>
<dbReference type="EMBL" id="CP025958">
    <property type="protein sequence ID" value="AWM41663.1"/>
    <property type="molecule type" value="Genomic_DNA"/>
</dbReference>
<feature type="chain" id="PRO_5016391330" description="Nuclear transport factor 2 family protein" evidence="1">
    <location>
        <begin position="18"/>
        <end position="277"/>
    </location>
</feature>
<feature type="signal peptide" evidence="1">
    <location>
        <begin position="1"/>
        <end position="17"/>
    </location>
</feature>
<organism evidence="2 3">
    <name type="scientific">Gemmata obscuriglobus</name>
    <dbReference type="NCBI Taxonomy" id="114"/>
    <lineage>
        <taxon>Bacteria</taxon>
        <taxon>Pseudomonadati</taxon>
        <taxon>Planctomycetota</taxon>
        <taxon>Planctomycetia</taxon>
        <taxon>Gemmatales</taxon>
        <taxon>Gemmataceae</taxon>
        <taxon>Gemmata</taxon>
    </lineage>
</organism>
<accession>A0A2Z3H6M7</accession>
<sequence>MRTCLVTLVIAALPAAAAEPAVLPAPRNTADRHVQTVLKRLKTEGMSGVIEFVFDEKTGSPPAADKRAELAANFLRVRNVQVQALGKPAGDPELLRADVSGRSLVRYVYAEPMERGLVIWQFTFYRAEGGDWRCLTFQSGDGSEAEFRALAADADFADAKRNAGAALDALKAGGVSGLFDVVWADGKNVISAERGPVEKTFAKLRDDAAALLGKSQGDAEWVRTEAVGRRLVRFIYLDKYERGTAVWKFTLYRVGGEWKWCNVNFNGDPATSFSVVP</sequence>
<evidence type="ECO:0000313" key="3">
    <source>
        <dbReference type="Proteomes" id="UP000245802"/>
    </source>
</evidence>
<evidence type="ECO:0000313" key="2">
    <source>
        <dbReference type="EMBL" id="AWM41663.1"/>
    </source>
</evidence>